<dbReference type="Pfam" id="PF08239">
    <property type="entry name" value="SH3_3"/>
    <property type="match status" value="1"/>
</dbReference>
<feature type="region of interest" description="Disordered" evidence="1">
    <location>
        <begin position="139"/>
        <end position="201"/>
    </location>
</feature>
<accession>A0ABX2C9J9</accession>
<dbReference type="Proteomes" id="UP000886476">
    <property type="component" value="Unassembled WGS sequence"/>
</dbReference>
<evidence type="ECO:0000256" key="1">
    <source>
        <dbReference type="SAM" id="MobiDB-lite"/>
    </source>
</evidence>
<proteinExistence type="predicted"/>
<organism evidence="4 5">
    <name type="scientific">Bradyrhizobium aeschynomenes</name>
    <dbReference type="NCBI Taxonomy" id="2734909"/>
    <lineage>
        <taxon>Bacteria</taxon>
        <taxon>Pseudomonadati</taxon>
        <taxon>Pseudomonadota</taxon>
        <taxon>Alphaproteobacteria</taxon>
        <taxon>Hyphomicrobiales</taxon>
        <taxon>Nitrobacteraceae</taxon>
        <taxon>Bradyrhizobium</taxon>
    </lineage>
</organism>
<comment type="caution">
    <text evidence="4">The sequence shown here is derived from an EMBL/GenBank/DDBJ whole genome shotgun (WGS) entry which is preliminary data.</text>
</comment>
<protein>
    <submittedName>
        <fullName evidence="4">SH3 domain-containing protein</fullName>
    </submittedName>
</protein>
<evidence type="ECO:0000313" key="4">
    <source>
        <dbReference type="EMBL" id="NPU64438.1"/>
    </source>
</evidence>
<evidence type="ECO:0000259" key="3">
    <source>
        <dbReference type="Pfam" id="PF08239"/>
    </source>
</evidence>
<name>A0ABX2C9J9_9BRAD</name>
<dbReference type="InterPro" id="IPR003646">
    <property type="entry name" value="SH3-like_bac-type"/>
</dbReference>
<keyword evidence="2" id="KW-0732">Signal</keyword>
<dbReference type="EMBL" id="JABFDN010000001">
    <property type="protein sequence ID" value="NPU64438.1"/>
    <property type="molecule type" value="Genomic_DNA"/>
</dbReference>
<feature type="signal peptide" evidence="2">
    <location>
        <begin position="1"/>
        <end position="21"/>
    </location>
</feature>
<feature type="compositionally biased region" description="Gly residues" evidence="1">
    <location>
        <begin position="148"/>
        <end position="158"/>
    </location>
</feature>
<feature type="chain" id="PRO_5047151052" evidence="2">
    <location>
        <begin position="22"/>
        <end position="276"/>
    </location>
</feature>
<dbReference type="Gene3D" id="2.30.30.40">
    <property type="entry name" value="SH3 Domains"/>
    <property type="match status" value="1"/>
</dbReference>
<keyword evidence="5" id="KW-1185">Reference proteome</keyword>
<reference evidence="4" key="1">
    <citation type="submission" date="2020-05" db="EMBL/GenBank/DDBJ databases">
        <title>Nod-independent and nitrogen-fixing Bradyrhizobium aeschynomene sp. nov. isolated from nodules of Aeschynomene indica.</title>
        <authorList>
            <person name="Zhang Z."/>
        </authorList>
    </citation>
    <scope>NUCLEOTIDE SEQUENCE</scope>
    <source>
        <strain evidence="4">83012</strain>
    </source>
</reference>
<feature type="compositionally biased region" description="Gly residues" evidence="1">
    <location>
        <begin position="260"/>
        <end position="276"/>
    </location>
</feature>
<evidence type="ECO:0000256" key="2">
    <source>
        <dbReference type="SAM" id="SignalP"/>
    </source>
</evidence>
<gene>
    <name evidence="4" type="ORF">HL667_05455</name>
</gene>
<evidence type="ECO:0000313" key="5">
    <source>
        <dbReference type="Proteomes" id="UP000886476"/>
    </source>
</evidence>
<dbReference type="RefSeq" id="WP_172109487.1">
    <property type="nucleotide sequence ID" value="NZ_JABFDN010000001.1"/>
</dbReference>
<feature type="domain" description="SH3b" evidence="3">
    <location>
        <begin position="31"/>
        <end position="82"/>
    </location>
</feature>
<sequence>MLKLKTCLVAALMLTTSVSLAAAAPGLLRKSATMRAGPGAGFPVVERIPAGTRVTIHGCIQGGAWCDVSIDGERGWVAAKALAYLYREQYVSLPEYVEYVPVAPFVLTTYWSSFYFGRPWFHRHAFWNRYWRHHPPAMAQNPQQPGMNPGGAGRGPAGMGHPVAGATTGAGGQPTPPRMAAGSPAPQTTGLAGPRMPAGNAQSAMPVSIVQPSMGRISGPSQGARAQMGGMRAMSGGGALPGAAAPHFSAMSGPRMGASVGRGGGRSGPGGGFRRH</sequence>
<feature type="region of interest" description="Disordered" evidence="1">
    <location>
        <begin position="256"/>
        <end position="276"/>
    </location>
</feature>